<keyword evidence="3" id="KW-1185">Reference proteome</keyword>
<name>A0A7W7WJ47_9ACTN</name>
<organism evidence="2 3">
    <name type="scientific">Kitasatospora gansuensis</name>
    <dbReference type="NCBI Taxonomy" id="258050"/>
    <lineage>
        <taxon>Bacteria</taxon>
        <taxon>Bacillati</taxon>
        <taxon>Actinomycetota</taxon>
        <taxon>Actinomycetes</taxon>
        <taxon>Kitasatosporales</taxon>
        <taxon>Streptomycetaceae</taxon>
        <taxon>Kitasatospora</taxon>
    </lineage>
</organism>
<dbReference type="InterPro" id="IPR023346">
    <property type="entry name" value="Lysozyme-like_dom_sf"/>
</dbReference>
<dbReference type="Pfam" id="PF18896">
    <property type="entry name" value="SLT_3"/>
    <property type="match status" value="1"/>
</dbReference>
<evidence type="ECO:0000259" key="1">
    <source>
        <dbReference type="Pfam" id="PF18896"/>
    </source>
</evidence>
<accession>A0A7W7WJ47</accession>
<sequence>MNVNELRSLAEQAGFSGQDVGIAAAVAMAESGGNPDILGDTALVDDKWGPSVGLWQIRSLRKPQAYGYPDTLRVESALHDPRKNADAAYAIFKSGGGWQQWSTFTNGAYKAHLQPTTGASGMYERDLVINKAKSYIGLQETDDNRTEFGKEFGEDGVAWCDIFVWCIFNRVGLVGLLPGKFDNCARSTEAWKSEGRFSEYPGLGAQVVFGPGGGEHTGIVVSYTETTVTSVEGNWNDQVSLVTRQRRDDYVYGYGYPRFAEGIRSADPAYQPQDGQGGSAEEPLPDVLYVGQVNHAASWDPPAEQGHRSYSWPQVLRLEKALESEGLLDHPYVDGSYGTVTIDAYRQLQLNLGYSGPDDANGKPGIESLSWLGRRHGFRVEP</sequence>
<dbReference type="EMBL" id="JACHJR010000001">
    <property type="protein sequence ID" value="MBB4948946.1"/>
    <property type="molecule type" value="Genomic_DNA"/>
</dbReference>
<dbReference type="Gene3D" id="1.10.530.10">
    <property type="match status" value="1"/>
</dbReference>
<proteinExistence type="predicted"/>
<feature type="domain" description="Transglycosylase SLT" evidence="1">
    <location>
        <begin position="8"/>
        <end position="103"/>
    </location>
</feature>
<dbReference type="RefSeq" id="WP_184918928.1">
    <property type="nucleotide sequence ID" value="NZ_JACHJR010000001.1"/>
</dbReference>
<evidence type="ECO:0000313" key="2">
    <source>
        <dbReference type="EMBL" id="MBB4948946.1"/>
    </source>
</evidence>
<reference evidence="2 3" key="1">
    <citation type="submission" date="2020-08" db="EMBL/GenBank/DDBJ databases">
        <title>Sequencing the genomes of 1000 actinobacteria strains.</title>
        <authorList>
            <person name="Klenk H.-P."/>
        </authorList>
    </citation>
    <scope>NUCLEOTIDE SEQUENCE [LARGE SCALE GENOMIC DNA]</scope>
    <source>
        <strain evidence="2 3">DSM 44786</strain>
    </source>
</reference>
<dbReference type="AlphaFoldDB" id="A0A7W7WJ47"/>
<gene>
    <name evidence="2" type="ORF">F4556_004481</name>
</gene>
<dbReference type="InterPro" id="IPR043992">
    <property type="entry name" value="SLT_3"/>
</dbReference>
<comment type="caution">
    <text evidence="2">The sequence shown here is derived from an EMBL/GenBank/DDBJ whole genome shotgun (WGS) entry which is preliminary data.</text>
</comment>
<protein>
    <recommendedName>
        <fullName evidence="1">Transglycosylase SLT domain-containing protein</fullName>
    </recommendedName>
</protein>
<dbReference type="SUPFAM" id="SSF53955">
    <property type="entry name" value="Lysozyme-like"/>
    <property type="match status" value="1"/>
</dbReference>
<dbReference type="Proteomes" id="UP000573327">
    <property type="component" value="Unassembled WGS sequence"/>
</dbReference>
<evidence type="ECO:0000313" key="3">
    <source>
        <dbReference type="Proteomes" id="UP000573327"/>
    </source>
</evidence>